<keyword evidence="1" id="KW-0378">Hydrolase</keyword>
<evidence type="ECO:0000313" key="4">
    <source>
        <dbReference type="Proteomes" id="UP000011704"/>
    </source>
</evidence>
<dbReference type="EMBL" id="CAQJ01000088">
    <property type="protein sequence ID" value="CCQ91746.1"/>
    <property type="molecule type" value="Genomic_DNA"/>
</dbReference>
<dbReference type="PIRSF" id="PIRSF033091">
    <property type="entry name" value="Pesterase_YhaO"/>
    <property type="match status" value="1"/>
</dbReference>
<protein>
    <submittedName>
        <fullName evidence="3">Putative Uncharacterized metallophosphoesterase yhaO</fullName>
    </submittedName>
</protein>
<dbReference type="AlphaFoldDB" id="M1Z193"/>
<evidence type="ECO:0000313" key="3">
    <source>
        <dbReference type="EMBL" id="CCQ91746.1"/>
    </source>
</evidence>
<accession>M1Z193</accession>
<dbReference type="PANTHER" id="PTHR30337">
    <property type="entry name" value="COMPONENT OF ATP-DEPENDENT DSDNA EXONUCLEASE"/>
    <property type="match status" value="1"/>
</dbReference>
<dbReference type="Gene3D" id="3.60.21.10">
    <property type="match status" value="1"/>
</dbReference>
<comment type="caution">
    <text evidence="3">The sequence shown here is derived from an EMBL/GenBank/DDBJ whole genome shotgun (WGS) entry which is preliminary data.</text>
</comment>
<organism evidence="3 4">
    <name type="scientific">Nitrospina gracilis (strain 3/211)</name>
    <dbReference type="NCBI Taxonomy" id="1266370"/>
    <lineage>
        <taxon>Bacteria</taxon>
        <taxon>Pseudomonadati</taxon>
        <taxon>Nitrospinota/Tectimicrobiota group</taxon>
        <taxon>Nitrospinota</taxon>
        <taxon>Nitrospinia</taxon>
        <taxon>Nitrospinales</taxon>
        <taxon>Nitrospinaceae</taxon>
        <taxon>Nitrospina</taxon>
    </lineage>
</organism>
<dbReference type="STRING" id="1266370.NITGR_80002"/>
<gene>
    <name evidence="3" type="ORF">NITGR_80002</name>
</gene>
<dbReference type="InterPro" id="IPR029052">
    <property type="entry name" value="Metallo-depent_PP-like"/>
</dbReference>
<reference evidence="3 4" key="1">
    <citation type="journal article" date="2013" name="Front. Microbiol.">
        <title>The genome of Nitrospina gracilis illuminates the metabolism and evolution of the major marine nitrite oxidizer.</title>
        <authorList>
            <person name="Luecker S."/>
            <person name="Nowka B."/>
            <person name="Rattei T."/>
            <person name="Spieck E."/>
            <person name="and Daims H."/>
        </authorList>
    </citation>
    <scope>NUCLEOTIDE SEQUENCE [LARGE SCALE GENOMIC DNA]</scope>
    <source>
        <strain evidence="3 4">3/211</strain>
    </source>
</reference>
<dbReference type="InParanoid" id="M1Z193"/>
<keyword evidence="4" id="KW-1185">Reference proteome</keyword>
<evidence type="ECO:0000259" key="2">
    <source>
        <dbReference type="Pfam" id="PF00149"/>
    </source>
</evidence>
<dbReference type="Pfam" id="PF00149">
    <property type="entry name" value="Metallophos"/>
    <property type="match status" value="1"/>
</dbReference>
<feature type="domain" description="Calcineurin-like phosphoesterase" evidence="2">
    <location>
        <begin position="4"/>
        <end position="202"/>
    </location>
</feature>
<dbReference type="GO" id="GO:0016787">
    <property type="term" value="F:hydrolase activity"/>
    <property type="evidence" value="ECO:0007669"/>
    <property type="project" value="UniProtKB-KW"/>
</dbReference>
<dbReference type="InterPro" id="IPR004843">
    <property type="entry name" value="Calcineurin-like_PHP"/>
</dbReference>
<dbReference type="CDD" id="cd00840">
    <property type="entry name" value="MPP_Mre11_N"/>
    <property type="match status" value="1"/>
</dbReference>
<dbReference type="InterPro" id="IPR041796">
    <property type="entry name" value="Mre11_N"/>
</dbReference>
<name>M1Z193_NITG3</name>
<dbReference type="Proteomes" id="UP000011704">
    <property type="component" value="Unassembled WGS sequence"/>
</dbReference>
<dbReference type="PANTHER" id="PTHR30337:SF7">
    <property type="entry name" value="PHOSPHOESTERASE"/>
    <property type="match status" value="1"/>
</dbReference>
<dbReference type="InterPro" id="IPR014576">
    <property type="entry name" value="Pesterase_YhaO"/>
</dbReference>
<evidence type="ECO:0000256" key="1">
    <source>
        <dbReference type="ARBA" id="ARBA00022801"/>
    </source>
</evidence>
<dbReference type="HOGENOM" id="CLU_026621_4_0_0"/>
<sequence>MSAFRFIHCSDLHIDSPFKKLDGVDDAMRDRLRVATSEAFANIVTLALNEKVDAVIIAGDVFDGEDKSLQAQFRFKHQLDRLSAAGIPAFIAHGNHDPLSSWSHTLQWPEGVHVFPGGEVASFPVGRDGRVVAEISGTSYPKKEVRETLVPLFSGIDTTVPTVAVLHANVGGNTNHDNYAPCRIEDLCGVAVDYWALGHIHAWQVLRDAHPAVVYSGNPQARHFKEGGEKGCFLVALEKGQTPDIVFHAVDTVRFIREQLDVTGCDTADAVAARIVDACRNRLAAIAGRDLVVEWTLTGRTRVHGLLQNTEDLAALREHVLTEFEGSTQRVWVELESRTTGHYELDALRQGRDFIADVIGRYDAVVAKDDLENLLRDLEPVFAERGGRLPPPDADTLKEWIAQARDLTLDHLLADED</sequence>
<proteinExistence type="predicted"/>
<dbReference type="FunCoup" id="M1Z193">
    <property type="interactions" value="34"/>
</dbReference>
<dbReference type="SUPFAM" id="SSF56300">
    <property type="entry name" value="Metallo-dependent phosphatases"/>
    <property type="match status" value="1"/>
</dbReference>
<dbReference type="RefSeq" id="WP_005010823.1">
    <property type="nucleotide sequence ID" value="NZ_HG422173.1"/>
</dbReference>
<dbReference type="InterPro" id="IPR050535">
    <property type="entry name" value="DNA_Repair-Maintenance_Comp"/>
</dbReference>